<feature type="compositionally biased region" description="Polar residues" evidence="1">
    <location>
        <begin position="330"/>
        <end position="339"/>
    </location>
</feature>
<evidence type="ECO:0000313" key="2">
    <source>
        <dbReference type="EMBL" id="KAK9720970.1"/>
    </source>
</evidence>
<feature type="region of interest" description="Disordered" evidence="1">
    <location>
        <begin position="154"/>
        <end position="234"/>
    </location>
</feature>
<evidence type="ECO:0008006" key="4">
    <source>
        <dbReference type="Google" id="ProtNLM"/>
    </source>
</evidence>
<name>A0AAW1KMX5_POPJA</name>
<reference evidence="2 3" key="1">
    <citation type="journal article" date="2024" name="BMC Genomics">
        <title>De novo assembly and annotation of Popillia japonica's genome with initial clues to its potential as an invasive pest.</title>
        <authorList>
            <person name="Cucini C."/>
            <person name="Boschi S."/>
            <person name="Funari R."/>
            <person name="Cardaioli E."/>
            <person name="Iannotti N."/>
            <person name="Marturano G."/>
            <person name="Paoli F."/>
            <person name="Bruttini M."/>
            <person name="Carapelli A."/>
            <person name="Frati F."/>
            <person name="Nardi F."/>
        </authorList>
    </citation>
    <scope>NUCLEOTIDE SEQUENCE [LARGE SCALE GENOMIC DNA]</scope>
    <source>
        <strain evidence="2">DMR45628</strain>
    </source>
</reference>
<comment type="caution">
    <text evidence="2">The sequence shown here is derived from an EMBL/GenBank/DDBJ whole genome shotgun (WGS) entry which is preliminary data.</text>
</comment>
<feature type="region of interest" description="Disordered" evidence="1">
    <location>
        <begin position="308"/>
        <end position="339"/>
    </location>
</feature>
<feature type="compositionally biased region" description="Polar residues" evidence="1">
    <location>
        <begin position="200"/>
        <end position="219"/>
    </location>
</feature>
<protein>
    <recommendedName>
        <fullName evidence="4">ZAD domain-containing protein</fullName>
    </recommendedName>
</protein>
<keyword evidence="3" id="KW-1185">Reference proteome</keyword>
<gene>
    <name evidence="2" type="ORF">QE152_g21773</name>
</gene>
<proteinExistence type="predicted"/>
<evidence type="ECO:0000256" key="1">
    <source>
        <dbReference type="SAM" id="MobiDB-lite"/>
    </source>
</evidence>
<dbReference type="AlphaFoldDB" id="A0AAW1KMX5"/>
<dbReference type="Proteomes" id="UP001458880">
    <property type="component" value="Unassembled WGS sequence"/>
</dbReference>
<evidence type="ECO:0000313" key="3">
    <source>
        <dbReference type="Proteomes" id="UP001458880"/>
    </source>
</evidence>
<dbReference type="EMBL" id="JASPKY010000205">
    <property type="protein sequence ID" value="KAK9720970.1"/>
    <property type="molecule type" value="Genomic_DNA"/>
</dbReference>
<organism evidence="2 3">
    <name type="scientific">Popillia japonica</name>
    <name type="common">Japanese beetle</name>
    <dbReference type="NCBI Taxonomy" id="7064"/>
    <lineage>
        <taxon>Eukaryota</taxon>
        <taxon>Metazoa</taxon>
        <taxon>Ecdysozoa</taxon>
        <taxon>Arthropoda</taxon>
        <taxon>Hexapoda</taxon>
        <taxon>Insecta</taxon>
        <taxon>Pterygota</taxon>
        <taxon>Neoptera</taxon>
        <taxon>Endopterygota</taxon>
        <taxon>Coleoptera</taxon>
        <taxon>Polyphaga</taxon>
        <taxon>Scarabaeiformia</taxon>
        <taxon>Scarabaeidae</taxon>
        <taxon>Rutelinae</taxon>
        <taxon>Popillia</taxon>
    </lineage>
</organism>
<sequence length="339" mass="39295">MATTKSNCSLCDRNDILLLYDFVSAQIQNAFFTVNRNLFHKNFTDPIQLCVICSHKVELSSGIVREYKEMCNRNNVLSVKKCFFCEDKAAQLVGFRDNPNEVQDKIDKIKQPINIKHNYRDLRSCIRCLYNLDVWDDIRRKLYLKMDIIDITPVNNNDKTRTNRTSIRATDSQPASDTTSAKVNRRSLRTVTPFPFEKSPASTPNKNNANKRQSANTPIPNKRKERSYRSVNNNTQKENLHWCKYLTNKLKNFQTVQQMVQTQPLELHTSQIDDNDKLFNTLPFVEILVSNQINKDRMAPGEDMETIVISDTEDPASNRRTRKTKAIPKSSPQLRRNTT</sequence>
<accession>A0AAW1KMX5</accession>
<feature type="compositionally biased region" description="Polar residues" evidence="1">
    <location>
        <begin position="154"/>
        <end position="182"/>
    </location>
</feature>